<evidence type="ECO:0000313" key="4">
    <source>
        <dbReference type="Proteomes" id="UP000283509"/>
    </source>
</evidence>
<proteinExistence type="predicted"/>
<feature type="transmembrane region" description="Helical" evidence="2">
    <location>
        <begin position="188"/>
        <end position="206"/>
    </location>
</feature>
<dbReference type="AlphaFoldDB" id="A0A423T6C9"/>
<feature type="transmembrane region" description="Helical" evidence="2">
    <location>
        <begin position="33"/>
        <end position="53"/>
    </location>
</feature>
<reference evidence="3 4" key="2">
    <citation type="submission" date="2019-01" db="EMBL/GenBank/DDBJ databases">
        <title>The decoding of complex shrimp genome reveals the adaptation for benthos swimmer, frequently molting mechanism and breeding impact on genome.</title>
        <authorList>
            <person name="Sun Y."/>
            <person name="Gao Y."/>
            <person name="Yu Y."/>
        </authorList>
    </citation>
    <scope>NUCLEOTIDE SEQUENCE [LARGE SCALE GENOMIC DNA]</scope>
    <source>
        <tissue evidence="3">Muscle</tissue>
    </source>
</reference>
<keyword evidence="2" id="KW-1133">Transmembrane helix</keyword>
<feature type="region of interest" description="Disordered" evidence="1">
    <location>
        <begin position="313"/>
        <end position="351"/>
    </location>
</feature>
<evidence type="ECO:0000256" key="1">
    <source>
        <dbReference type="SAM" id="MobiDB-lite"/>
    </source>
</evidence>
<organism evidence="3 4">
    <name type="scientific">Penaeus vannamei</name>
    <name type="common">Whiteleg shrimp</name>
    <name type="synonym">Litopenaeus vannamei</name>
    <dbReference type="NCBI Taxonomy" id="6689"/>
    <lineage>
        <taxon>Eukaryota</taxon>
        <taxon>Metazoa</taxon>
        <taxon>Ecdysozoa</taxon>
        <taxon>Arthropoda</taxon>
        <taxon>Crustacea</taxon>
        <taxon>Multicrustacea</taxon>
        <taxon>Malacostraca</taxon>
        <taxon>Eumalacostraca</taxon>
        <taxon>Eucarida</taxon>
        <taxon>Decapoda</taxon>
        <taxon>Dendrobranchiata</taxon>
        <taxon>Penaeoidea</taxon>
        <taxon>Penaeidae</taxon>
        <taxon>Penaeus</taxon>
    </lineage>
</organism>
<name>A0A423T6C9_PENVA</name>
<feature type="transmembrane region" description="Helical" evidence="2">
    <location>
        <begin position="65"/>
        <end position="84"/>
    </location>
</feature>
<reference evidence="3 4" key="1">
    <citation type="submission" date="2018-04" db="EMBL/GenBank/DDBJ databases">
        <authorList>
            <person name="Zhang X."/>
            <person name="Yuan J."/>
            <person name="Li F."/>
            <person name="Xiang J."/>
        </authorList>
    </citation>
    <scope>NUCLEOTIDE SEQUENCE [LARGE SCALE GENOMIC DNA]</scope>
    <source>
        <tissue evidence="3">Muscle</tissue>
    </source>
</reference>
<feature type="transmembrane region" description="Helical" evidence="2">
    <location>
        <begin position="261"/>
        <end position="281"/>
    </location>
</feature>
<evidence type="ECO:0000313" key="3">
    <source>
        <dbReference type="EMBL" id="ROT71798.1"/>
    </source>
</evidence>
<comment type="caution">
    <text evidence="3">The sequence shown here is derived from an EMBL/GenBank/DDBJ whole genome shotgun (WGS) entry which is preliminary data.</text>
</comment>
<feature type="transmembrane region" description="Helical" evidence="2">
    <location>
        <begin position="138"/>
        <end position="158"/>
    </location>
</feature>
<dbReference type="Proteomes" id="UP000283509">
    <property type="component" value="Unassembled WGS sequence"/>
</dbReference>
<keyword evidence="2" id="KW-0812">Transmembrane</keyword>
<feature type="transmembrane region" description="Helical" evidence="2">
    <location>
        <begin position="218"/>
        <end position="241"/>
    </location>
</feature>
<sequence>MPNASDISNSLFPGSTNASDVVVAYSVISPHELLFYLPVFPFCLLSLWIIRFLRQSVRTVDRIATTQCIVLLLGVPLVPVFAIIRNQITDVEIAYFYCQAVNFIQTVLGVYLVTSCFSIALIRYLYTVHAIRTRQWNLSLTYKVCFLLSLAFASLRGAQRLVWPGRLFRMCFGLEIQIKDLSVSWVPFLYGGTILPYVIIFVYSQLKKNRYVCYQNMSLISVGGNIAVYVIQAVVSLVLQHLYRVSDVSTFAPTEIMKNDLIYFTGSLAMSILVPLAYILFSVRIREEAFGDIKKLVTFLWNSCRLVKHLWPPSSRPNSPDSRNRDNKDNEVQKEESPVNEVSEADTRDHSKSSAVLPISCVAIVPSGHPPLASTSALCSVGAFAPSTVFSVASSVPSHLPLVSASSPVRSSSHPCVSPPASFSPAVSPVSPTFVLHSPGRLPSLVLRQPPSNLDSVPHTLLKLSPPLPCLCPRLLPSPRPLLRLPFPVFSLCLLVLPPSPTLHHAPTHPHFRVLISPPCSEDTEE</sequence>
<gene>
    <name evidence="3" type="ORF">C7M84_009869</name>
</gene>
<accession>A0A423T6C9</accession>
<feature type="transmembrane region" description="Helical" evidence="2">
    <location>
        <begin position="104"/>
        <end position="126"/>
    </location>
</feature>
<evidence type="ECO:0000256" key="2">
    <source>
        <dbReference type="SAM" id="Phobius"/>
    </source>
</evidence>
<dbReference type="EMBL" id="QCYY01002246">
    <property type="protein sequence ID" value="ROT71798.1"/>
    <property type="molecule type" value="Genomic_DNA"/>
</dbReference>
<protein>
    <submittedName>
        <fullName evidence="3">Uncharacterized protein</fullName>
    </submittedName>
</protein>
<keyword evidence="4" id="KW-1185">Reference proteome</keyword>
<feature type="compositionally biased region" description="Basic and acidic residues" evidence="1">
    <location>
        <begin position="322"/>
        <end position="337"/>
    </location>
</feature>
<keyword evidence="2" id="KW-0472">Membrane</keyword>